<gene>
    <name evidence="2" type="ORF">QBC47DRAFT_401670</name>
</gene>
<proteinExistence type="predicted"/>
<name>A0AAJ0BCU3_9PEZI</name>
<sequence>MSAEQKPSEPSPVGEPQPEVPAPAAGEVPAADGITWDKDVKDYFTDADVECMKEKRNFDLSEKEDVKKNAKKIYEVTKSGRMPADRTRTWSAERVANFKAWMDAGFP</sequence>
<accession>A0AAJ0BCU3</accession>
<feature type="compositionally biased region" description="Low complexity" evidence="1">
    <location>
        <begin position="22"/>
        <end position="32"/>
    </location>
</feature>
<protein>
    <submittedName>
        <fullName evidence="2">Uncharacterized protein</fullName>
    </submittedName>
</protein>
<evidence type="ECO:0000313" key="3">
    <source>
        <dbReference type="Proteomes" id="UP001239445"/>
    </source>
</evidence>
<dbReference type="AlphaFoldDB" id="A0AAJ0BCU3"/>
<comment type="caution">
    <text evidence="2">The sequence shown here is derived from an EMBL/GenBank/DDBJ whole genome shotgun (WGS) entry which is preliminary data.</text>
</comment>
<reference evidence="2" key="1">
    <citation type="submission" date="2023-06" db="EMBL/GenBank/DDBJ databases">
        <title>Genome-scale phylogeny and comparative genomics of the fungal order Sordariales.</title>
        <authorList>
            <consortium name="Lawrence Berkeley National Laboratory"/>
            <person name="Hensen N."/>
            <person name="Bonometti L."/>
            <person name="Westerberg I."/>
            <person name="Brannstrom I.O."/>
            <person name="Guillou S."/>
            <person name="Cros-Aarteil S."/>
            <person name="Calhoun S."/>
            <person name="Haridas S."/>
            <person name="Kuo A."/>
            <person name="Mondo S."/>
            <person name="Pangilinan J."/>
            <person name="Riley R."/>
            <person name="Labutti K."/>
            <person name="Andreopoulos B."/>
            <person name="Lipzen A."/>
            <person name="Chen C."/>
            <person name="Yanf M."/>
            <person name="Daum C."/>
            <person name="Ng V."/>
            <person name="Clum A."/>
            <person name="Steindorff A."/>
            <person name="Ohm R."/>
            <person name="Martin F."/>
            <person name="Silar P."/>
            <person name="Natvig D."/>
            <person name="Lalanne C."/>
            <person name="Gautier V."/>
            <person name="Ament-Velasquez S.L."/>
            <person name="Kruys A."/>
            <person name="Hutchinson M.I."/>
            <person name="Powell A.J."/>
            <person name="Barry K."/>
            <person name="Miller A.N."/>
            <person name="Grigoriev I.V."/>
            <person name="Debuchy R."/>
            <person name="Gladieux P."/>
            <person name="Thoren M.H."/>
            <person name="Johannesson H."/>
        </authorList>
    </citation>
    <scope>NUCLEOTIDE SEQUENCE</scope>
    <source>
        <strain evidence="2">PSN4</strain>
    </source>
</reference>
<organism evidence="2 3">
    <name type="scientific">Echria macrotheca</name>
    <dbReference type="NCBI Taxonomy" id="438768"/>
    <lineage>
        <taxon>Eukaryota</taxon>
        <taxon>Fungi</taxon>
        <taxon>Dikarya</taxon>
        <taxon>Ascomycota</taxon>
        <taxon>Pezizomycotina</taxon>
        <taxon>Sordariomycetes</taxon>
        <taxon>Sordariomycetidae</taxon>
        <taxon>Sordariales</taxon>
        <taxon>Schizotheciaceae</taxon>
        <taxon>Echria</taxon>
    </lineage>
</organism>
<evidence type="ECO:0000256" key="1">
    <source>
        <dbReference type="SAM" id="MobiDB-lite"/>
    </source>
</evidence>
<dbReference type="Proteomes" id="UP001239445">
    <property type="component" value="Unassembled WGS sequence"/>
</dbReference>
<feature type="region of interest" description="Disordered" evidence="1">
    <location>
        <begin position="1"/>
        <end position="32"/>
    </location>
</feature>
<evidence type="ECO:0000313" key="2">
    <source>
        <dbReference type="EMBL" id="KAK1755500.1"/>
    </source>
</evidence>
<dbReference type="EMBL" id="MU839833">
    <property type="protein sequence ID" value="KAK1755500.1"/>
    <property type="molecule type" value="Genomic_DNA"/>
</dbReference>
<keyword evidence="3" id="KW-1185">Reference proteome</keyword>
<feature type="compositionally biased region" description="Pro residues" evidence="1">
    <location>
        <begin position="9"/>
        <end position="21"/>
    </location>
</feature>